<dbReference type="EMBL" id="CP012333">
    <property type="protein sequence ID" value="AKV01112.1"/>
    <property type="molecule type" value="Genomic_DNA"/>
</dbReference>
<feature type="chain" id="PRO_5005466930" description="Lipoprotein" evidence="1">
    <location>
        <begin position="27"/>
        <end position="148"/>
    </location>
</feature>
<evidence type="ECO:0008006" key="4">
    <source>
        <dbReference type="Google" id="ProtNLM"/>
    </source>
</evidence>
<accession>A0A0K1Q619</accession>
<dbReference type="AlphaFoldDB" id="A0A0K1Q619"/>
<keyword evidence="3" id="KW-1185">Reference proteome</keyword>
<dbReference type="STRING" id="1391654.AKJ09_07775"/>
<dbReference type="Proteomes" id="UP000064967">
    <property type="component" value="Chromosome"/>
</dbReference>
<evidence type="ECO:0000256" key="1">
    <source>
        <dbReference type="SAM" id="SignalP"/>
    </source>
</evidence>
<evidence type="ECO:0000313" key="3">
    <source>
        <dbReference type="Proteomes" id="UP000064967"/>
    </source>
</evidence>
<name>A0A0K1Q619_9BACT</name>
<reference evidence="2 3" key="1">
    <citation type="submission" date="2015-08" db="EMBL/GenBank/DDBJ databases">
        <authorList>
            <person name="Babu N.S."/>
            <person name="Beckwith C.J."/>
            <person name="Beseler K.G."/>
            <person name="Brison A."/>
            <person name="Carone J.V."/>
            <person name="Caskin T.P."/>
            <person name="Diamond M."/>
            <person name="Durham M.E."/>
            <person name="Foxe J.M."/>
            <person name="Go M."/>
            <person name="Henderson B.A."/>
            <person name="Jones I.B."/>
            <person name="McGettigan J.A."/>
            <person name="Micheletti S.J."/>
            <person name="Nasrallah M.E."/>
            <person name="Ortiz D."/>
            <person name="Piller C.R."/>
            <person name="Privatt S.R."/>
            <person name="Schneider S.L."/>
            <person name="Sharp S."/>
            <person name="Smith T.C."/>
            <person name="Stanton J.D."/>
            <person name="Ullery H.E."/>
            <person name="Wilson R.J."/>
            <person name="Serrano M.G."/>
            <person name="Buck G."/>
            <person name="Lee V."/>
            <person name="Wang Y."/>
            <person name="Carvalho R."/>
            <person name="Voegtly L."/>
            <person name="Shi R."/>
            <person name="Duckworth R."/>
            <person name="Johnson A."/>
            <person name="Loviza R."/>
            <person name="Walstead R."/>
            <person name="Shah Z."/>
            <person name="Kiflezghi M."/>
            <person name="Wade K."/>
            <person name="Ball S.L."/>
            <person name="Bradley K.W."/>
            <person name="Asai D.J."/>
            <person name="Bowman C.A."/>
            <person name="Russell D.A."/>
            <person name="Pope W.H."/>
            <person name="Jacobs-Sera D."/>
            <person name="Hendrix R.W."/>
            <person name="Hatfull G.F."/>
        </authorList>
    </citation>
    <scope>NUCLEOTIDE SEQUENCE [LARGE SCALE GENOMIC DNA]</scope>
    <source>
        <strain evidence="2 3">DSM 27648</strain>
    </source>
</reference>
<organism evidence="2 3">
    <name type="scientific">Labilithrix luteola</name>
    <dbReference type="NCBI Taxonomy" id="1391654"/>
    <lineage>
        <taxon>Bacteria</taxon>
        <taxon>Pseudomonadati</taxon>
        <taxon>Myxococcota</taxon>
        <taxon>Polyangia</taxon>
        <taxon>Polyangiales</taxon>
        <taxon>Labilitrichaceae</taxon>
        <taxon>Labilithrix</taxon>
    </lineage>
</organism>
<keyword evidence="1" id="KW-0732">Signal</keyword>
<protein>
    <recommendedName>
        <fullName evidence="4">Lipoprotein</fullName>
    </recommendedName>
</protein>
<sequence>MIETKQKLLRGLSTSVVVASSLVAVACSSSDSDAPAKEQRQPISACNLPKGLPSASAEPVLGTCTPKPGFQGCEVPSGSVVNAADGTITTPDGEVAKCHALCAPSDFALTCASSPGSNPPPPAPALGCTVIPMPTPSGRLFYCCPCAN</sequence>
<feature type="signal peptide" evidence="1">
    <location>
        <begin position="1"/>
        <end position="26"/>
    </location>
</feature>
<evidence type="ECO:0000313" key="2">
    <source>
        <dbReference type="EMBL" id="AKV01112.1"/>
    </source>
</evidence>
<dbReference type="PROSITE" id="PS51257">
    <property type="entry name" value="PROKAR_LIPOPROTEIN"/>
    <property type="match status" value="1"/>
</dbReference>
<dbReference type="RefSeq" id="WP_146652273.1">
    <property type="nucleotide sequence ID" value="NZ_CP012333.1"/>
</dbReference>
<gene>
    <name evidence="2" type="ORF">AKJ09_07775</name>
</gene>
<proteinExistence type="predicted"/>
<dbReference type="KEGG" id="llu:AKJ09_07775"/>